<gene>
    <name evidence="4" type="ORF">RUM43_013149</name>
</gene>
<dbReference type="InterPro" id="IPR001254">
    <property type="entry name" value="Trypsin_dom"/>
</dbReference>
<dbReference type="Gene3D" id="2.40.10.10">
    <property type="entry name" value="Trypsin-like serine proteases"/>
    <property type="match status" value="1"/>
</dbReference>
<dbReference type="InterPro" id="IPR009003">
    <property type="entry name" value="Peptidase_S1_PA"/>
</dbReference>
<dbReference type="PROSITE" id="PS50240">
    <property type="entry name" value="TRYPSIN_DOM"/>
    <property type="match status" value="1"/>
</dbReference>
<feature type="chain" id="PRO_5043022271" description="Peptidase S1 domain-containing protein" evidence="2">
    <location>
        <begin position="27"/>
        <end position="276"/>
    </location>
</feature>
<dbReference type="SUPFAM" id="SSF50494">
    <property type="entry name" value="Trypsin-like serine proteases"/>
    <property type="match status" value="1"/>
</dbReference>
<dbReference type="SMART" id="SM00020">
    <property type="entry name" value="Tryp_SPc"/>
    <property type="match status" value="1"/>
</dbReference>
<evidence type="ECO:0000259" key="3">
    <source>
        <dbReference type="PROSITE" id="PS50240"/>
    </source>
</evidence>
<keyword evidence="2" id="KW-0732">Signal</keyword>
<protein>
    <recommendedName>
        <fullName evidence="3">Peptidase S1 domain-containing protein</fullName>
    </recommendedName>
</protein>
<keyword evidence="1" id="KW-1015">Disulfide bond</keyword>
<sequence>MRKKAISVTGLLVLLSVFAVSSGLRAASDEEFPFVVSIQEMEENQHKCGGVIIAPRWVLTVGECVKNTPAVRVGYGSSDSNQPASIISSKNIFTIASNVRHNLALIELEGKITMSKKATKARLPRQNARVLATTTKLSGWKVTSIMHKHPVINVIDKYKIKFLDCVTSSGGSIHLEADQFCGYDEEFPDFFSMKDLGTVVSKDGVVLGLLPHVPENLASPILFVKMSEHGSWIKETVGSDDIELLWVEEVPKDSASFQAVKCVTLILTSILIPRFV</sequence>
<dbReference type="AlphaFoldDB" id="A0AAN8NWL1"/>
<proteinExistence type="predicted"/>
<feature type="domain" description="Peptidase S1" evidence="3">
    <location>
        <begin position="20"/>
        <end position="238"/>
    </location>
</feature>
<evidence type="ECO:0000256" key="2">
    <source>
        <dbReference type="SAM" id="SignalP"/>
    </source>
</evidence>
<evidence type="ECO:0000313" key="4">
    <source>
        <dbReference type="EMBL" id="KAK6618758.1"/>
    </source>
</evidence>
<feature type="signal peptide" evidence="2">
    <location>
        <begin position="1"/>
        <end position="26"/>
    </location>
</feature>
<evidence type="ECO:0000256" key="1">
    <source>
        <dbReference type="ARBA" id="ARBA00023157"/>
    </source>
</evidence>
<comment type="caution">
    <text evidence="4">The sequence shown here is derived from an EMBL/GenBank/DDBJ whole genome shotgun (WGS) entry which is preliminary data.</text>
</comment>
<accession>A0AAN8NWL1</accession>
<dbReference type="Pfam" id="PF00089">
    <property type="entry name" value="Trypsin"/>
    <property type="match status" value="1"/>
</dbReference>
<dbReference type="GO" id="GO:0006508">
    <property type="term" value="P:proteolysis"/>
    <property type="evidence" value="ECO:0007669"/>
    <property type="project" value="InterPro"/>
</dbReference>
<dbReference type="EMBL" id="JAWJWE010000041">
    <property type="protein sequence ID" value="KAK6618758.1"/>
    <property type="molecule type" value="Genomic_DNA"/>
</dbReference>
<dbReference type="InterPro" id="IPR043504">
    <property type="entry name" value="Peptidase_S1_PA_chymotrypsin"/>
</dbReference>
<evidence type="ECO:0000313" key="5">
    <source>
        <dbReference type="Proteomes" id="UP001372834"/>
    </source>
</evidence>
<reference evidence="4 5" key="1">
    <citation type="submission" date="2023-10" db="EMBL/GenBank/DDBJ databases">
        <title>Genomes of two closely related lineages of the louse Polyplax serrata with different host specificities.</title>
        <authorList>
            <person name="Martinu J."/>
            <person name="Tarabai H."/>
            <person name="Stefka J."/>
            <person name="Hypsa V."/>
        </authorList>
    </citation>
    <scope>NUCLEOTIDE SEQUENCE [LARGE SCALE GENOMIC DNA]</scope>
    <source>
        <strain evidence="4">HR10_N</strain>
    </source>
</reference>
<dbReference type="PANTHER" id="PTHR24250">
    <property type="entry name" value="CHYMOTRYPSIN-RELATED"/>
    <property type="match status" value="1"/>
</dbReference>
<dbReference type="Proteomes" id="UP001372834">
    <property type="component" value="Unassembled WGS sequence"/>
</dbReference>
<name>A0AAN8NWL1_POLSC</name>
<organism evidence="4 5">
    <name type="scientific">Polyplax serrata</name>
    <name type="common">Common mouse louse</name>
    <dbReference type="NCBI Taxonomy" id="468196"/>
    <lineage>
        <taxon>Eukaryota</taxon>
        <taxon>Metazoa</taxon>
        <taxon>Ecdysozoa</taxon>
        <taxon>Arthropoda</taxon>
        <taxon>Hexapoda</taxon>
        <taxon>Insecta</taxon>
        <taxon>Pterygota</taxon>
        <taxon>Neoptera</taxon>
        <taxon>Paraneoptera</taxon>
        <taxon>Psocodea</taxon>
        <taxon>Troctomorpha</taxon>
        <taxon>Phthiraptera</taxon>
        <taxon>Anoplura</taxon>
        <taxon>Polyplacidae</taxon>
        <taxon>Polyplax</taxon>
    </lineage>
</organism>
<dbReference type="GO" id="GO:0004252">
    <property type="term" value="F:serine-type endopeptidase activity"/>
    <property type="evidence" value="ECO:0007669"/>
    <property type="project" value="InterPro"/>
</dbReference>